<feature type="domain" description="KRAB" evidence="1">
    <location>
        <begin position="1"/>
        <end position="62"/>
    </location>
</feature>
<dbReference type="InterPro" id="IPR050169">
    <property type="entry name" value="Krueppel_C2H2_ZnF"/>
</dbReference>
<dbReference type="PANTHER" id="PTHR23232:SF118">
    <property type="entry name" value="ZINC FINGER PROTEIN 746"/>
    <property type="match status" value="1"/>
</dbReference>
<protein>
    <recommendedName>
        <fullName evidence="1">KRAB domain-containing protein</fullName>
    </recommendedName>
</protein>
<evidence type="ECO:0000313" key="3">
    <source>
        <dbReference type="Proteomes" id="UP000694404"/>
    </source>
</evidence>
<proteinExistence type="predicted"/>
<dbReference type="CDD" id="cd07765">
    <property type="entry name" value="KRAB_A-box"/>
    <property type="match status" value="1"/>
</dbReference>
<dbReference type="GeneTree" id="ENSGT01140000282776"/>
<dbReference type="SUPFAM" id="SSF109640">
    <property type="entry name" value="KRAB domain (Kruppel-associated box)"/>
    <property type="match status" value="1"/>
</dbReference>
<dbReference type="Ensembl" id="ENSCABT00000006090.1">
    <property type="protein sequence ID" value="ENSCABP00000005601.1"/>
    <property type="gene ID" value="ENSCABG00000004221.1"/>
</dbReference>
<dbReference type="PANTHER" id="PTHR23232">
    <property type="entry name" value="KRAB DOMAIN C2H2 ZINC FINGER"/>
    <property type="match status" value="1"/>
</dbReference>
<dbReference type="SMART" id="SM00349">
    <property type="entry name" value="KRAB"/>
    <property type="match status" value="1"/>
</dbReference>
<dbReference type="Gene3D" id="6.10.140.140">
    <property type="match status" value="1"/>
</dbReference>
<name>A0A8C0GDJ7_CHEAB</name>
<accession>A0A8C0GDJ7</accession>
<dbReference type="GO" id="GO:0006355">
    <property type="term" value="P:regulation of DNA-templated transcription"/>
    <property type="evidence" value="ECO:0007669"/>
    <property type="project" value="InterPro"/>
</dbReference>
<dbReference type="AlphaFoldDB" id="A0A8C0GDJ7"/>
<dbReference type="InterPro" id="IPR036051">
    <property type="entry name" value="KRAB_dom_sf"/>
</dbReference>
<organism evidence="2 3">
    <name type="scientific">Chelonoidis abingdonii</name>
    <name type="common">Abingdon island giant tortoise</name>
    <name type="synonym">Testudo abingdonii</name>
    <dbReference type="NCBI Taxonomy" id="106734"/>
    <lineage>
        <taxon>Eukaryota</taxon>
        <taxon>Metazoa</taxon>
        <taxon>Chordata</taxon>
        <taxon>Craniata</taxon>
        <taxon>Vertebrata</taxon>
        <taxon>Euteleostomi</taxon>
        <taxon>Archelosauria</taxon>
        <taxon>Testudinata</taxon>
        <taxon>Testudines</taxon>
        <taxon>Cryptodira</taxon>
        <taxon>Durocryptodira</taxon>
        <taxon>Testudinoidea</taxon>
        <taxon>Testudinidae</taxon>
        <taxon>Chelonoidis</taxon>
    </lineage>
</organism>
<dbReference type="InterPro" id="IPR001909">
    <property type="entry name" value="KRAB"/>
</dbReference>
<evidence type="ECO:0000313" key="2">
    <source>
        <dbReference type="Ensembl" id="ENSCABP00000005601.1"/>
    </source>
</evidence>
<dbReference type="Pfam" id="PF01352">
    <property type="entry name" value="KRAB"/>
    <property type="match status" value="1"/>
</dbReference>
<keyword evidence="3" id="KW-1185">Reference proteome</keyword>
<reference evidence="2" key="2">
    <citation type="submission" date="2025-09" db="UniProtKB">
        <authorList>
            <consortium name="Ensembl"/>
        </authorList>
    </citation>
    <scope>IDENTIFICATION</scope>
</reference>
<sequence>MFDDSAVFSQEEWENLEEWQKELYKNVMKGNYEYMISLAEGCSQTPLNTRITPVGIDVLTHL</sequence>
<evidence type="ECO:0000259" key="1">
    <source>
        <dbReference type="PROSITE" id="PS50805"/>
    </source>
</evidence>
<reference evidence="2" key="1">
    <citation type="submission" date="2025-08" db="UniProtKB">
        <authorList>
            <consortium name="Ensembl"/>
        </authorList>
    </citation>
    <scope>IDENTIFICATION</scope>
</reference>
<dbReference type="Proteomes" id="UP000694404">
    <property type="component" value="Unplaced"/>
</dbReference>
<dbReference type="PROSITE" id="PS50805">
    <property type="entry name" value="KRAB"/>
    <property type="match status" value="1"/>
</dbReference>